<dbReference type="VEuPathDB" id="VectorBase:CSON001399"/>
<dbReference type="EMBL" id="UFQT01001208">
    <property type="protein sequence ID" value="SSX29497.1"/>
    <property type="molecule type" value="Genomic_DNA"/>
</dbReference>
<evidence type="ECO:0000313" key="1">
    <source>
        <dbReference type="EMBL" id="SSX29497.1"/>
    </source>
</evidence>
<protein>
    <submittedName>
        <fullName evidence="1">CSON001399 protein</fullName>
    </submittedName>
</protein>
<reference evidence="1" key="1">
    <citation type="submission" date="2018-07" db="EMBL/GenBank/DDBJ databases">
        <authorList>
            <person name="Quirk P.G."/>
            <person name="Krulwich T.A."/>
        </authorList>
    </citation>
    <scope>NUCLEOTIDE SEQUENCE</scope>
</reference>
<organism evidence="1">
    <name type="scientific">Culicoides sonorensis</name>
    <name type="common">Biting midge</name>
    <dbReference type="NCBI Taxonomy" id="179676"/>
    <lineage>
        <taxon>Eukaryota</taxon>
        <taxon>Metazoa</taxon>
        <taxon>Ecdysozoa</taxon>
        <taxon>Arthropoda</taxon>
        <taxon>Hexapoda</taxon>
        <taxon>Insecta</taxon>
        <taxon>Pterygota</taxon>
        <taxon>Neoptera</taxon>
        <taxon>Endopterygota</taxon>
        <taxon>Diptera</taxon>
        <taxon>Nematocera</taxon>
        <taxon>Chironomoidea</taxon>
        <taxon>Ceratopogonidae</taxon>
        <taxon>Ceratopogoninae</taxon>
        <taxon>Culicoides</taxon>
        <taxon>Monoculicoides</taxon>
    </lineage>
</organism>
<proteinExistence type="predicted"/>
<accession>A0A336MMJ1</accession>
<name>A0A336MMJ1_CULSO</name>
<gene>
    <name evidence="1" type="primary">CSON001399</name>
</gene>
<dbReference type="AlphaFoldDB" id="A0A336MMJ1"/>
<sequence length="76" mass="8600">MKLVLQQSVVYLISYLVNSPCIKNCLFLNHNNKKTFLNKLIGMLSVCYNYYESNCVKYASSSSSSSSSSQKKSRTD</sequence>